<dbReference type="EMBL" id="JACEIK010009728">
    <property type="protein sequence ID" value="MCE3214638.1"/>
    <property type="molecule type" value="Genomic_DNA"/>
</dbReference>
<evidence type="ECO:0000313" key="2">
    <source>
        <dbReference type="Proteomes" id="UP000823775"/>
    </source>
</evidence>
<keyword evidence="2" id="KW-1185">Reference proteome</keyword>
<sequence>MRWKYSSKRGRKSLRFYADSREWGGKDGGGVLLGGRVSTRSYGREHISSLQRGTLVSGPNGQMPLPIFKRRSVFVHSTHGFKARWEPRRTYCRGGQSKVWTKFDRKEPSEYFLKRRITDKRYPEEESVVLLWIWSVATTIPFPDGSLDKRSRSMLFSLPIAPLMYERSHFEFYRLRVSLDDDKCSVLGFVGVLT</sequence>
<protein>
    <submittedName>
        <fullName evidence="1">Uncharacterized protein</fullName>
    </submittedName>
</protein>
<comment type="caution">
    <text evidence="1">The sequence shown here is derived from an EMBL/GenBank/DDBJ whole genome shotgun (WGS) entry which is preliminary data.</text>
</comment>
<reference evidence="1 2" key="1">
    <citation type="journal article" date="2021" name="BMC Genomics">
        <title>Datura genome reveals duplications of psychoactive alkaloid biosynthetic genes and high mutation rate following tissue culture.</title>
        <authorList>
            <person name="Rajewski A."/>
            <person name="Carter-House D."/>
            <person name="Stajich J."/>
            <person name="Litt A."/>
        </authorList>
    </citation>
    <scope>NUCLEOTIDE SEQUENCE [LARGE SCALE GENOMIC DNA]</scope>
    <source>
        <strain evidence="1">AR-01</strain>
    </source>
</reference>
<name>A0ABS8WRH2_DATST</name>
<organism evidence="1 2">
    <name type="scientific">Datura stramonium</name>
    <name type="common">Jimsonweed</name>
    <name type="synonym">Common thornapple</name>
    <dbReference type="NCBI Taxonomy" id="4076"/>
    <lineage>
        <taxon>Eukaryota</taxon>
        <taxon>Viridiplantae</taxon>
        <taxon>Streptophyta</taxon>
        <taxon>Embryophyta</taxon>
        <taxon>Tracheophyta</taxon>
        <taxon>Spermatophyta</taxon>
        <taxon>Magnoliopsida</taxon>
        <taxon>eudicotyledons</taxon>
        <taxon>Gunneridae</taxon>
        <taxon>Pentapetalae</taxon>
        <taxon>asterids</taxon>
        <taxon>lamiids</taxon>
        <taxon>Solanales</taxon>
        <taxon>Solanaceae</taxon>
        <taxon>Solanoideae</taxon>
        <taxon>Datureae</taxon>
        <taxon>Datura</taxon>
    </lineage>
</organism>
<proteinExistence type="predicted"/>
<gene>
    <name evidence="1" type="ORF">HAX54_052923</name>
</gene>
<dbReference type="Proteomes" id="UP000823775">
    <property type="component" value="Unassembled WGS sequence"/>
</dbReference>
<evidence type="ECO:0000313" key="1">
    <source>
        <dbReference type="EMBL" id="MCE3214638.1"/>
    </source>
</evidence>
<accession>A0ABS8WRH2</accession>